<keyword evidence="1" id="KW-0723">Serine/threonine-protein kinase</keyword>
<dbReference type="PANTHER" id="PTHR24351">
    <property type="entry name" value="RIBOSOMAL PROTEIN S6 KINASE"/>
    <property type="match status" value="1"/>
</dbReference>
<comment type="caution">
    <text evidence="8">The sequence shown here is derived from an EMBL/GenBank/DDBJ whole genome shotgun (WGS) entry which is preliminary data.</text>
</comment>
<sequence length="868" mass="94980">MSQLLGTILEHPSECETSIATIAAFPSPPVSLDTGDKATENARRVSRPLPIPPTLPQSSAPLVVIATPQLELDEMDTSPFSESFSGIFEDSHILHPVDTITEKDERSFDVRRITDLKQLDPSWNDDEIDEVVILSPKPSVRNLGLASNPPGKACVSKTTPFLHTPGQEFLRMNLHLSDFEDVSTGRVSPAETKNKSFCAEIGRTVRFLGRSQSMDQNLLFTLKHHAHAFPGPKTDAKAEAWREKGILESLRNASGETPEFLERLYGSFVEQDSLYLLLGHYPRGTLRDYMAKYKVLSVAHLKIFSTELVSAVASLHSVGILHRAISPQTIFVDARGQLVLSHFEYGNLGLESSADALLGKASGAIRSYQAPELLLGWAHNFAVDYWGIGMTLYFMLTSKHPFLEDEYVDLDSAHVAPSADDKIMRGSAITEGPSTIGDEALTDLIAKCLERNPAIRDKVKPKAHRYFLGVNWHHMSQQRIRGPYQASHLSRSKESLQAPGISPRTMRTETGTAQRHVSVSGCHRPSASFGISTTASTVKPDGNMLIQQQISMADIVASSKRQIIPPVFRPTDPEDMQAGNKEGARALMVDDDFGNLPVVNVPMASFWDRLEAEAKRYEQAPPRPRKLRKSKSAGFGLSHRLSSFSLSGIASSGRAPKVPKESRYADTTSPMPTLALNTQQSSQSQLKLPQGVEQIGQGIGFTYSTPAAARSKLSLCTNTSFGGREQTCLFSSGLGLGVRTVKKKFSFPRLRSDASLGRRAKKWTDNDLEYTEDIFGASAVSLGLAMRLHPDAEPGVVHSIAAWGRDDFRSSPAELMTPDTLAVQDDYGETFTKGTEAISANRPSYDTPTLRLVTSPPPCDEGVSAVLL</sequence>
<keyword evidence="4" id="KW-0418">Kinase</keyword>
<evidence type="ECO:0000313" key="8">
    <source>
        <dbReference type="EMBL" id="KAL0955961.1"/>
    </source>
</evidence>
<organism evidence="8 9">
    <name type="scientific">Hohenbuehelia grisea</name>
    <dbReference type="NCBI Taxonomy" id="104357"/>
    <lineage>
        <taxon>Eukaryota</taxon>
        <taxon>Fungi</taxon>
        <taxon>Dikarya</taxon>
        <taxon>Basidiomycota</taxon>
        <taxon>Agaricomycotina</taxon>
        <taxon>Agaricomycetes</taxon>
        <taxon>Agaricomycetidae</taxon>
        <taxon>Agaricales</taxon>
        <taxon>Pleurotineae</taxon>
        <taxon>Pleurotaceae</taxon>
        <taxon>Hohenbuehelia</taxon>
    </lineage>
</organism>
<proteinExistence type="predicted"/>
<keyword evidence="5" id="KW-0067">ATP-binding</keyword>
<feature type="compositionally biased region" description="Polar residues" evidence="6">
    <location>
        <begin position="665"/>
        <end position="678"/>
    </location>
</feature>
<dbReference type="InterPro" id="IPR000719">
    <property type="entry name" value="Prot_kinase_dom"/>
</dbReference>
<feature type="region of interest" description="Disordered" evidence="6">
    <location>
        <begin position="649"/>
        <end position="683"/>
    </location>
</feature>
<dbReference type="InterPro" id="IPR011009">
    <property type="entry name" value="Kinase-like_dom_sf"/>
</dbReference>
<reference evidence="9" key="1">
    <citation type="submission" date="2024-06" db="EMBL/GenBank/DDBJ databases">
        <title>Multi-omics analyses provide insights into the biosynthesis of the anticancer antibiotic pleurotin in Hohenbuehelia grisea.</title>
        <authorList>
            <person name="Weaver J.A."/>
            <person name="Alberti F."/>
        </authorList>
    </citation>
    <scope>NUCLEOTIDE SEQUENCE [LARGE SCALE GENOMIC DNA]</scope>
    <source>
        <strain evidence="9">T-177</strain>
    </source>
</reference>
<dbReference type="PROSITE" id="PS50011">
    <property type="entry name" value="PROTEIN_KINASE_DOM"/>
    <property type="match status" value="1"/>
</dbReference>
<evidence type="ECO:0000313" key="9">
    <source>
        <dbReference type="Proteomes" id="UP001556367"/>
    </source>
</evidence>
<evidence type="ECO:0000256" key="4">
    <source>
        <dbReference type="ARBA" id="ARBA00022777"/>
    </source>
</evidence>
<evidence type="ECO:0000256" key="2">
    <source>
        <dbReference type="ARBA" id="ARBA00022679"/>
    </source>
</evidence>
<dbReference type="SMART" id="SM00220">
    <property type="entry name" value="S_TKc"/>
    <property type="match status" value="1"/>
</dbReference>
<dbReference type="SUPFAM" id="SSF56112">
    <property type="entry name" value="Protein kinase-like (PK-like)"/>
    <property type="match status" value="1"/>
</dbReference>
<dbReference type="EMBL" id="JASNQZ010000006">
    <property type="protein sequence ID" value="KAL0955961.1"/>
    <property type="molecule type" value="Genomic_DNA"/>
</dbReference>
<name>A0ABR3JLK3_9AGAR</name>
<evidence type="ECO:0000256" key="3">
    <source>
        <dbReference type="ARBA" id="ARBA00022741"/>
    </source>
</evidence>
<evidence type="ECO:0000256" key="1">
    <source>
        <dbReference type="ARBA" id="ARBA00022527"/>
    </source>
</evidence>
<keyword evidence="9" id="KW-1185">Reference proteome</keyword>
<gene>
    <name evidence="8" type="ORF">HGRIS_002143</name>
</gene>
<keyword evidence="3" id="KW-0547">Nucleotide-binding</keyword>
<evidence type="ECO:0000256" key="5">
    <source>
        <dbReference type="ARBA" id="ARBA00022840"/>
    </source>
</evidence>
<dbReference type="Gene3D" id="3.30.200.20">
    <property type="entry name" value="Phosphorylase Kinase, domain 1"/>
    <property type="match status" value="1"/>
</dbReference>
<dbReference type="Proteomes" id="UP001556367">
    <property type="component" value="Unassembled WGS sequence"/>
</dbReference>
<accession>A0ABR3JLK3</accession>
<feature type="domain" description="Protein kinase" evidence="7">
    <location>
        <begin position="176"/>
        <end position="467"/>
    </location>
</feature>
<evidence type="ECO:0000256" key="6">
    <source>
        <dbReference type="SAM" id="MobiDB-lite"/>
    </source>
</evidence>
<protein>
    <recommendedName>
        <fullName evidence="7">Protein kinase domain-containing protein</fullName>
    </recommendedName>
</protein>
<dbReference type="Gene3D" id="1.10.510.10">
    <property type="entry name" value="Transferase(Phosphotransferase) domain 1"/>
    <property type="match status" value="1"/>
</dbReference>
<feature type="region of interest" description="Disordered" evidence="6">
    <location>
        <begin position="491"/>
        <end position="512"/>
    </location>
</feature>
<evidence type="ECO:0000259" key="7">
    <source>
        <dbReference type="PROSITE" id="PS50011"/>
    </source>
</evidence>
<dbReference type="Pfam" id="PF00069">
    <property type="entry name" value="Pkinase"/>
    <property type="match status" value="1"/>
</dbReference>
<keyword evidence="2" id="KW-0808">Transferase</keyword>